<dbReference type="KEGG" id="vcn:VOLCADRAFT_89837"/>
<evidence type="ECO:0000256" key="1">
    <source>
        <dbReference type="SAM" id="MobiDB-lite"/>
    </source>
</evidence>
<dbReference type="OrthoDB" id="528183at2759"/>
<feature type="region of interest" description="Disordered" evidence="1">
    <location>
        <begin position="299"/>
        <end position="319"/>
    </location>
</feature>
<dbReference type="AlphaFoldDB" id="D8TSS6"/>
<dbReference type="InParanoid" id="D8TSS6"/>
<dbReference type="GeneID" id="9618576"/>
<organism evidence="3">
    <name type="scientific">Volvox carteri f. nagariensis</name>
    <dbReference type="NCBI Taxonomy" id="3068"/>
    <lineage>
        <taxon>Eukaryota</taxon>
        <taxon>Viridiplantae</taxon>
        <taxon>Chlorophyta</taxon>
        <taxon>core chlorophytes</taxon>
        <taxon>Chlorophyceae</taxon>
        <taxon>CS clade</taxon>
        <taxon>Chlamydomonadales</taxon>
        <taxon>Volvocaceae</taxon>
        <taxon>Volvox</taxon>
    </lineage>
</organism>
<reference evidence="2 3" key="1">
    <citation type="journal article" date="2010" name="Science">
        <title>Genomic analysis of organismal complexity in the multicellular green alga Volvox carteri.</title>
        <authorList>
            <person name="Prochnik S.E."/>
            <person name="Umen J."/>
            <person name="Nedelcu A.M."/>
            <person name="Hallmann A."/>
            <person name="Miller S.M."/>
            <person name="Nishii I."/>
            <person name="Ferris P."/>
            <person name="Kuo A."/>
            <person name="Mitros T."/>
            <person name="Fritz-Laylin L.K."/>
            <person name="Hellsten U."/>
            <person name="Chapman J."/>
            <person name="Simakov O."/>
            <person name="Rensing S.A."/>
            <person name="Terry A."/>
            <person name="Pangilinan J."/>
            <person name="Kapitonov V."/>
            <person name="Jurka J."/>
            <person name="Salamov A."/>
            <person name="Shapiro H."/>
            <person name="Schmutz J."/>
            <person name="Grimwood J."/>
            <person name="Lindquist E."/>
            <person name="Lucas S."/>
            <person name="Grigoriev I.V."/>
            <person name="Schmitt R."/>
            <person name="Kirk D."/>
            <person name="Rokhsar D.S."/>
        </authorList>
    </citation>
    <scope>NUCLEOTIDE SEQUENCE [LARGE SCALE GENOMIC DNA]</scope>
    <source>
        <strain evidence="3">f. Nagariensis / Eve</strain>
    </source>
</reference>
<sequence length="319" mass="34869">MTTDQPDTNQLSFGLDDTHLGIKLKSQKLLVGPLELGFSACYTLSDSKEAGDKQPLASIERFKPFLIVKDVYFRGKFELEPQSRRLHYSKKFRLPFLNTDLFKLRLTAQLPAPEAAGGVLGRALSLTVAFQPERSYRRSVVRKAPDYALQLSPRLGAPQVVYDTIGFPGSVYLKANTTLHVSDSAAISGLRARLDVHSLNAVIRLYDPATVKPCRVGKNLSCAARSLLREEVEEETPRQMPPVVVVEPAAPPQPDVIDRLSATAREWAHAVLVNSCVATRNLQDKAMLAAERVREYVTGGGSGDISTSSAAAGTGIRVR</sequence>
<evidence type="ECO:0000313" key="3">
    <source>
        <dbReference type="Proteomes" id="UP000001058"/>
    </source>
</evidence>
<keyword evidence="3" id="KW-1185">Reference proteome</keyword>
<gene>
    <name evidence="2" type="ORF">VOLCADRAFT_89837</name>
</gene>
<accession>D8TSS6</accession>
<dbReference type="EMBL" id="GL378335">
    <property type="protein sequence ID" value="EFJ49537.1"/>
    <property type="molecule type" value="Genomic_DNA"/>
</dbReference>
<dbReference type="RefSeq" id="XP_002949518.1">
    <property type="nucleotide sequence ID" value="XM_002949472.1"/>
</dbReference>
<evidence type="ECO:0000313" key="2">
    <source>
        <dbReference type="EMBL" id="EFJ49537.1"/>
    </source>
</evidence>
<dbReference type="Proteomes" id="UP000001058">
    <property type="component" value="Unassembled WGS sequence"/>
</dbReference>
<name>D8TSS6_VOLCA</name>
<protein>
    <submittedName>
        <fullName evidence="2">Uncharacterized protein</fullName>
    </submittedName>
</protein>
<proteinExistence type="predicted"/>
<feature type="compositionally biased region" description="Low complexity" evidence="1">
    <location>
        <begin position="304"/>
        <end position="319"/>
    </location>
</feature>